<dbReference type="Gene3D" id="3.30.1110.20">
    <property type="match status" value="1"/>
</dbReference>
<accession>A0AAU7DRM2</accession>
<dbReference type="Gene3D" id="3.40.1190.20">
    <property type="match status" value="1"/>
</dbReference>
<evidence type="ECO:0000256" key="1">
    <source>
        <dbReference type="ARBA" id="ARBA00022490"/>
    </source>
</evidence>
<keyword evidence="2" id="KW-0808">Transferase</keyword>
<name>A0AAU7DRM2_9MICO</name>
<dbReference type="InterPro" id="IPR007666">
    <property type="entry name" value="ADP_PFK/GK"/>
</dbReference>
<dbReference type="PROSITE" id="PS51255">
    <property type="entry name" value="ADPK"/>
    <property type="match status" value="1"/>
</dbReference>
<dbReference type="GO" id="GO:0006096">
    <property type="term" value="P:glycolytic process"/>
    <property type="evidence" value="ECO:0007669"/>
    <property type="project" value="UniProtKB-KW"/>
</dbReference>
<proteinExistence type="predicted"/>
<evidence type="ECO:0000313" key="7">
    <source>
        <dbReference type="EMBL" id="XBH20335.1"/>
    </source>
</evidence>
<evidence type="ECO:0000256" key="3">
    <source>
        <dbReference type="ARBA" id="ARBA00022723"/>
    </source>
</evidence>
<dbReference type="PANTHER" id="PTHR21208">
    <property type="entry name" value="ADP-DEPENDENT GLUCOKINASE"/>
    <property type="match status" value="1"/>
</dbReference>
<dbReference type="InterPro" id="IPR029056">
    <property type="entry name" value="Ribokinase-like"/>
</dbReference>
<evidence type="ECO:0000256" key="6">
    <source>
        <dbReference type="ARBA" id="ARBA00023152"/>
    </source>
</evidence>
<dbReference type="GO" id="GO:0046872">
    <property type="term" value="F:metal ion binding"/>
    <property type="evidence" value="ECO:0007669"/>
    <property type="project" value="UniProtKB-KW"/>
</dbReference>
<dbReference type="EMBL" id="CP146203">
    <property type="protein sequence ID" value="XBH20335.1"/>
    <property type="molecule type" value="Genomic_DNA"/>
</dbReference>
<evidence type="ECO:0000256" key="5">
    <source>
        <dbReference type="ARBA" id="ARBA00022842"/>
    </source>
</evidence>
<evidence type="ECO:0000256" key="2">
    <source>
        <dbReference type="ARBA" id="ARBA00022679"/>
    </source>
</evidence>
<sequence length="410" mass="45033">MKMVADTSQMLLGLGGTVDYEVRWDAATIADLIAEFALTQADLDPAIQIHSERDLVRCVLGILAGGGGGERFVHSPDLLQEFAERFDYEITLGGTGVRAGIALSQLSVPSTVHLVSIDDHVRRLLPTNVTYLCSAQKDSLDPHLIVQYPAGIAIDLPEIRIETDHPNRIILAHDVANKMLELHPDLAATLATCEVYLACGFNVIRDQEVLDDRLHTVERAMAGMPQGSLVFFEEAEYHVPKFSLQVRQVMIRYADVYSMNEDELQAILGIEINLLCSTEVGAALRALQKIIPARNLLIHTKYWALLLGQGAQKYAQCLESAVTVAATRYRVGDNLNKQTVEATRQYPLNTAGAAVLDELSQRFGNSFVGVPAYTIDISDPTTIGLGDTFSAGFIFQYHCERQHAEISAVL</sequence>
<keyword evidence="1" id="KW-0963">Cytoplasm</keyword>
<keyword evidence="3" id="KW-0479">Metal-binding</keyword>
<gene>
    <name evidence="7" type="ORF">V5R04_08720</name>
</gene>
<keyword evidence="6" id="KW-0324">Glycolysis</keyword>
<dbReference type="Pfam" id="PF04587">
    <property type="entry name" value="ADP_PFK_GK"/>
    <property type="match status" value="1"/>
</dbReference>
<protein>
    <submittedName>
        <fullName evidence="7">ADP-dependent glucokinase/phosphofructokinase</fullName>
    </submittedName>
</protein>
<keyword evidence="4" id="KW-0418">Kinase</keyword>
<reference evidence="7" key="1">
    <citation type="submission" date="2024-02" db="EMBL/GenBank/DDBJ databases">
        <title>Tomenella chthoni gen. nov. sp. nov., a member of the family Jonesiaceae isolated from bat guano.</title>
        <authorList>
            <person name="Miller S.L."/>
            <person name="King J."/>
            <person name="Sankaranarayanan K."/>
            <person name="Lawson P.A."/>
        </authorList>
    </citation>
    <scope>NUCLEOTIDE SEQUENCE</scope>
    <source>
        <strain evidence="7">BS-20</strain>
    </source>
</reference>
<organism evidence="7">
    <name type="scientific">Jonesiaceae bacterium BS-20</name>
    <dbReference type="NCBI Taxonomy" id="3120821"/>
    <lineage>
        <taxon>Bacteria</taxon>
        <taxon>Bacillati</taxon>
        <taxon>Actinomycetota</taxon>
        <taxon>Actinomycetes</taxon>
        <taxon>Micrococcales</taxon>
        <taxon>Jonesiaceae</taxon>
    </lineage>
</organism>
<dbReference type="GO" id="GO:0016301">
    <property type="term" value="F:kinase activity"/>
    <property type="evidence" value="ECO:0007669"/>
    <property type="project" value="UniProtKB-KW"/>
</dbReference>
<dbReference type="PANTHER" id="PTHR21208:SF1">
    <property type="entry name" value="ADP-DEPENDENT GLUCOKINASE"/>
    <property type="match status" value="1"/>
</dbReference>
<dbReference type="AlphaFoldDB" id="A0AAU7DRM2"/>
<evidence type="ECO:0000256" key="4">
    <source>
        <dbReference type="ARBA" id="ARBA00022777"/>
    </source>
</evidence>
<keyword evidence="5" id="KW-0460">Magnesium</keyword>
<dbReference type="GO" id="GO:0016773">
    <property type="term" value="F:phosphotransferase activity, alcohol group as acceptor"/>
    <property type="evidence" value="ECO:0007669"/>
    <property type="project" value="InterPro"/>
</dbReference>
<dbReference type="SUPFAM" id="SSF53613">
    <property type="entry name" value="Ribokinase-like"/>
    <property type="match status" value="1"/>
</dbReference>